<dbReference type="CDD" id="cd12148">
    <property type="entry name" value="fungal_TF_MHR"/>
    <property type="match status" value="1"/>
</dbReference>
<accession>A0A7U2ETX2</accession>
<feature type="compositionally biased region" description="Polar residues" evidence="3">
    <location>
        <begin position="166"/>
        <end position="199"/>
    </location>
</feature>
<dbReference type="SMART" id="SM00066">
    <property type="entry name" value="GAL4"/>
    <property type="match status" value="1"/>
</dbReference>
<evidence type="ECO:0000259" key="4">
    <source>
        <dbReference type="PROSITE" id="PS50048"/>
    </source>
</evidence>
<dbReference type="OMA" id="WLPICEK"/>
<dbReference type="CDD" id="cd00067">
    <property type="entry name" value="GAL4"/>
    <property type="match status" value="1"/>
</dbReference>
<dbReference type="OrthoDB" id="3364175at2759"/>
<dbReference type="PANTHER" id="PTHR47655:SF2">
    <property type="entry name" value="QUINIC ACID UTILIZATION ACTIVATOR"/>
    <property type="match status" value="1"/>
</dbReference>
<evidence type="ECO:0000256" key="1">
    <source>
        <dbReference type="ARBA" id="ARBA00022723"/>
    </source>
</evidence>
<dbReference type="EMBL" id="CP069024">
    <property type="protein sequence ID" value="QRC93011.1"/>
    <property type="molecule type" value="Genomic_DNA"/>
</dbReference>
<evidence type="ECO:0000256" key="3">
    <source>
        <dbReference type="SAM" id="MobiDB-lite"/>
    </source>
</evidence>
<dbReference type="PROSITE" id="PS50048">
    <property type="entry name" value="ZN2_CY6_FUNGAL_2"/>
    <property type="match status" value="1"/>
</dbReference>
<feature type="domain" description="Zn(2)-C6 fungal-type" evidence="4">
    <location>
        <begin position="26"/>
        <end position="56"/>
    </location>
</feature>
<dbReference type="Proteomes" id="UP000663193">
    <property type="component" value="Chromosome 2"/>
</dbReference>
<dbReference type="KEGG" id="pno:SNOG_07941"/>
<proteinExistence type="predicted"/>
<dbReference type="AlphaFoldDB" id="A0A7U2ETX2"/>
<dbReference type="Pfam" id="PF04082">
    <property type="entry name" value="Fungal_trans"/>
    <property type="match status" value="1"/>
</dbReference>
<feature type="region of interest" description="Disordered" evidence="3">
    <location>
        <begin position="131"/>
        <end position="199"/>
    </location>
</feature>
<sequence>MSTGAPKRRATQAADNPVKRTRVSRACDQCRLAREKCNGLQPTCSTCSTSRRACTYTANVKKRGIQPGYIRALELALAYLFQHDPENEALVHDQLAQKGSSSLLLSRDSKESNKLHRRWRKARFYTDVDKLLSGGEPSRHDQSEPVSSDSDDESAAEDSSFAAALVSTNTQSPLQAQNQSTSIQDPGQPHSTSCPSQTGLQERVVLPSDSWRLLEVYFTYSQAWLPICSKQDALRTLYSYPTGGIVLSSKSSGSAHHAELFSILAVASMHDTAKPISAKQPNSVRTLPEEMYAIARSLIPEEVALLGIGHVKALVNIALVSLSRSSPQTAWLLVGLASRTLQVMDQPLVDSNSTYKHVLHGCFLLDSLIALHLGQRPYLHVDEARRFGSIDEDGLDEWQPWLGALDTGQQPRAPTMALSSFNAILDLISLLSDNRKPTAEALTRLGLWESSLPVKLDFIHTLGISETLNPAAILLRMAYYCTRLVLTSSEQWLRRSLELFERAQTDIGWWNLPPVLPILFSVVQKRSTEMSLGRSVHDRLVQVQVALDAVWPKMKLGTSTVQASTATRPLSNEQSLPQLFSGSHAGTESFPLRPVSADMQPANPPTGYIDPILELASSNQTGFQYQQMPSDLEGFFDELASLDTANDVDNQPQFMQNLGFAPGANMADLFSEYTTAFMSNNDNDSVNLDHYGFYEGQLG</sequence>
<dbReference type="RefSeq" id="XP_001798267.1">
    <property type="nucleotide sequence ID" value="XM_001798215.1"/>
</dbReference>
<dbReference type="InterPro" id="IPR052783">
    <property type="entry name" value="Metabolic/Drug-Res_Regulator"/>
</dbReference>
<dbReference type="VEuPathDB" id="FungiDB:JI435_079410"/>
<dbReference type="Gene3D" id="4.10.240.10">
    <property type="entry name" value="Zn(2)-C6 fungal-type DNA-binding domain"/>
    <property type="match status" value="1"/>
</dbReference>
<keyword evidence="1" id="KW-0479">Metal-binding</keyword>
<dbReference type="PROSITE" id="PS00463">
    <property type="entry name" value="ZN2_CY6_FUNGAL_1"/>
    <property type="match status" value="1"/>
</dbReference>
<keyword evidence="6" id="KW-1185">Reference proteome</keyword>
<dbReference type="Pfam" id="PF00172">
    <property type="entry name" value="Zn_clus"/>
    <property type="match status" value="1"/>
</dbReference>
<evidence type="ECO:0000256" key="2">
    <source>
        <dbReference type="ARBA" id="ARBA00023242"/>
    </source>
</evidence>
<dbReference type="InterPro" id="IPR007219">
    <property type="entry name" value="XnlR_reg_dom"/>
</dbReference>
<evidence type="ECO:0000313" key="5">
    <source>
        <dbReference type="EMBL" id="QRC93011.1"/>
    </source>
</evidence>
<organism evidence="5 6">
    <name type="scientific">Phaeosphaeria nodorum (strain SN15 / ATCC MYA-4574 / FGSC 10173)</name>
    <name type="common">Glume blotch fungus</name>
    <name type="synonym">Parastagonospora nodorum</name>
    <dbReference type="NCBI Taxonomy" id="321614"/>
    <lineage>
        <taxon>Eukaryota</taxon>
        <taxon>Fungi</taxon>
        <taxon>Dikarya</taxon>
        <taxon>Ascomycota</taxon>
        <taxon>Pezizomycotina</taxon>
        <taxon>Dothideomycetes</taxon>
        <taxon>Pleosporomycetidae</taxon>
        <taxon>Pleosporales</taxon>
        <taxon>Pleosporineae</taxon>
        <taxon>Phaeosphaeriaceae</taxon>
        <taxon>Parastagonospora</taxon>
    </lineage>
</organism>
<dbReference type="InterPro" id="IPR036864">
    <property type="entry name" value="Zn2-C6_fun-type_DNA-bd_sf"/>
</dbReference>
<dbReference type="GO" id="GO:0000981">
    <property type="term" value="F:DNA-binding transcription factor activity, RNA polymerase II-specific"/>
    <property type="evidence" value="ECO:0007669"/>
    <property type="project" value="InterPro"/>
</dbReference>
<dbReference type="GO" id="GO:0006351">
    <property type="term" value="P:DNA-templated transcription"/>
    <property type="evidence" value="ECO:0007669"/>
    <property type="project" value="InterPro"/>
</dbReference>
<gene>
    <name evidence="5" type="ORF">JI435_079410</name>
</gene>
<evidence type="ECO:0000313" key="6">
    <source>
        <dbReference type="Proteomes" id="UP000663193"/>
    </source>
</evidence>
<dbReference type="GO" id="GO:0008270">
    <property type="term" value="F:zinc ion binding"/>
    <property type="evidence" value="ECO:0007669"/>
    <property type="project" value="InterPro"/>
</dbReference>
<dbReference type="InterPro" id="IPR001138">
    <property type="entry name" value="Zn2Cys6_DnaBD"/>
</dbReference>
<reference evidence="6" key="1">
    <citation type="journal article" date="2021" name="BMC Genomics">
        <title>Chromosome-level genome assembly and manually-curated proteome of model necrotroph Parastagonospora nodorum Sn15 reveals a genome-wide trove of candidate effector homologs, and redundancy of virulence-related functions within an accessory chromosome.</title>
        <authorList>
            <person name="Bertazzoni S."/>
            <person name="Jones D.A.B."/>
            <person name="Phan H.T."/>
            <person name="Tan K.-C."/>
            <person name="Hane J.K."/>
        </authorList>
    </citation>
    <scope>NUCLEOTIDE SEQUENCE [LARGE SCALE GENOMIC DNA]</scope>
    <source>
        <strain evidence="6">SN15 / ATCC MYA-4574 / FGSC 10173)</strain>
    </source>
</reference>
<keyword evidence="2" id="KW-0539">Nucleus</keyword>
<name>A0A7U2ETX2_PHANO</name>
<protein>
    <recommendedName>
        <fullName evidence="4">Zn(2)-C6 fungal-type domain-containing protein</fullName>
    </recommendedName>
</protein>
<dbReference type="PANTHER" id="PTHR47655">
    <property type="entry name" value="QUINIC ACID UTILIZATION ACTIVATOR"/>
    <property type="match status" value="1"/>
</dbReference>
<dbReference type="GO" id="GO:0003677">
    <property type="term" value="F:DNA binding"/>
    <property type="evidence" value="ECO:0007669"/>
    <property type="project" value="InterPro"/>
</dbReference>
<dbReference type="SUPFAM" id="SSF57701">
    <property type="entry name" value="Zn2/Cys6 DNA-binding domain"/>
    <property type="match status" value="1"/>
</dbReference>